<gene>
    <name evidence="2" type="ORF">M0R45_006968</name>
</gene>
<dbReference type="AlphaFoldDB" id="A0AAW1YS19"/>
<comment type="caution">
    <text evidence="2">The sequence shown here is derived from an EMBL/GenBank/DDBJ whole genome shotgun (WGS) entry which is preliminary data.</text>
</comment>
<dbReference type="Proteomes" id="UP001457282">
    <property type="component" value="Unassembled WGS sequence"/>
</dbReference>
<name>A0AAW1YS19_RUBAR</name>
<accession>A0AAW1YS19</accession>
<evidence type="ECO:0000313" key="3">
    <source>
        <dbReference type="Proteomes" id="UP001457282"/>
    </source>
</evidence>
<organism evidence="2 3">
    <name type="scientific">Rubus argutus</name>
    <name type="common">Southern blackberry</name>
    <dbReference type="NCBI Taxonomy" id="59490"/>
    <lineage>
        <taxon>Eukaryota</taxon>
        <taxon>Viridiplantae</taxon>
        <taxon>Streptophyta</taxon>
        <taxon>Embryophyta</taxon>
        <taxon>Tracheophyta</taxon>
        <taxon>Spermatophyta</taxon>
        <taxon>Magnoliopsida</taxon>
        <taxon>eudicotyledons</taxon>
        <taxon>Gunneridae</taxon>
        <taxon>Pentapetalae</taxon>
        <taxon>rosids</taxon>
        <taxon>fabids</taxon>
        <taxon>Rosales</taxon>
        <taxon>Rosaceae</taxon>
        <taxon>Rosoideae</taxon>
        <taxon>Rosoideae incertae sedis</taxon>
        <taxon>Rubus</taxon>
    </lineage>
</organism>
<evidence type="ECO:0000313" key="2">
    <source>
        <dbReference type="EMBL" id="KAK9951530.1"/>
    </source>
</evidence>
<proteinExistence type="predicted"/>
<reference evidence="2 3" key="1">
    <citation type="journal article" date="2023" name="G3 (Bethesda)">
        <title>A chromosome-length genome assembly and annotation of blackberry (Rubus argutus, cv. 'Hillquist').</title>
        <authorList>
            <person name="Bruna T."/>
            <person name="Aryal R."/>
            <person name="Dudchenko O."/>
            <person name="Sargent D.J."/>
            <person name="Mead D."/>
            <person name="Buti M."/>
            <person name="Cavallini A."/>
            <person name="Hytonen T."/>
            <person name="Andres J."/>
            <person name="Pham M."/>
            <person name="Weisz D."/>
            <person name="Mascagni F."/>
            <person name="Usai G."/>
            <person name="Natali L."/>
            <person name="Bassil N."/>
            <person name="Fernandez G.E."/>
            <person name="Lomsadze A."/>
            <person name="Armour M."/>
            <person name="Olukolu B."/>
            <person name="Poorten T."/>
            <person name="Britton C."/>
            <person name="Davik J."/>
            <person name="Ashrafi H."/>
            <person name="Aiden E.L."/>
            <person name="Borodovsky M."/>
            <person name="Worthington M."/>
        </authorList>
    </citation>
    <scope>NUCLEOTIDE SEQUENCE [LARGE SCALE GENOMIC DNA]</scope>
    <source>
        <strain evidence="2">PI 553951</strain>
    </source>
</reference>
<sequence length="170" mass="18691">MGPSQSPVNAGDPICHRASHQTQQFLDPTRRRHHLLVAIDLYPLPSIPQIPCCQIRLQFRALRHVPAGDELPISDSPTIDAISAGVPSSRCRQLRRRLPSPTPRTQSAVPISEPSHPDGNPSPSSIQFTSAAARALNPAPLPRRHRNHHDVSTRGISLSLILSAFRNEEE</sequence>
<evidence type="ECO:0000256" key="1">
    <source>
        <dbReference type="SAM" id="MobiDB-lite"/>
    </source>
</evidence>
<dbReference type="EMBL" id="JBEDUW010000001">
    <property type="protein sequence ID" value="KAK9951530.1"/>
    <property type="molecule type" value="Genomic_DNA"/>
</dbReference>
<feature type="region of interest" description="Disordered" evidence="1">
    <location>
        <begin position="69"/>
        <end position="126"/>
    </location>
</feature>
<keyword evidence="3" id="KW-1185">Reference proteome</keyword>
<protein>
    <submittedName>
        <fullName evidence="2">Uncharacterized protein</fullName>
    </submittedName>
</protein>